<accession>A0A066WLG0</accession>
<organism evidence="1 2">
    <name type="scientific">Tilletiaria anomala (strain ATCC 24038 / CBS 436.72 / UBC 951)</name>
    <dbReference type="NCBI Taxonomy" id="1037660"/>
    <lineage>
        <taxon>Eukaryota</taxon>
        <taxon>Fungi</taxon>
        <taxon>Dikarya</taxon>
        <taxon>Basidiomycota</taxon>
        <taxon>Ustilaginomycotina</taxon>
        <taxon>Exobasidiomycetes</taxon>
        <taxon>Georgefischeriales</taxon>
        <taxon>Tilletiariaceae</taxon>
        <taxon>Tilletiaria</taxon>
    </lineage>
</organism>
<dbReference type="GeneID" id="25267741"/>
<comment type="caution">
    <text evidence="1">The sequence shown here is derived from an EMBL/GenBank/DDBJ whole genome shotgun (WGS) entry which is preliminary data.</text>
</comment>
<gene>
    <name evidence="1" type="ORF">K437DRAFT_71187</name>
</gene>
<dbReference type="EMBL" id="JMSN01000002">
    <property type="protein sequence ID" value="KDN53423.1"/>
    <property type="molecule type" value="Genomic_DNA"/>
</dbReference>
<reference evidence="1 2" key="1">
    <citation type="submission" date="2014-05" db="EMBL/GenBank/DDBJ databases">
        <title>Draft genome sequence of a rare smut relative, Tilletiaria anomala UBC 951.</title>
        <authorList>
            <consortium name="DOE Joint Genome Institute"/>
            <person name="Toome M."/>
            <person name="Kuo A."/>
            <person name="Henrissat B."/>
            <person name="Lipzen A."/>
            <person name="Tritt A."/>
            <person name="Yoshinaga Y."/>
            <person name="Zane M."/>
            <person name="Barry K."/>
            <person name="Grigoriev I.V."/>
            <person name="Spatafora J.W."/>
            <person name="Aimea M.C."/>
        </authorList>
    </citation>
    <scope>NUCLEOTIDE SEQUENCE [LARGE SCALE GENOMIC DNA]</scope>
    <source>
        <strain evidence="1 2">UBC 951</strain>
    </source>
</reference>
<keyword evidence="2" id="KW-1185">Reference proteome</keyword>
<proteinExistence type="predicted"/>
<evidence type="ECO:0000313" key="1">
    <source>
        <dbReference type="EMBL" id="KDN53423.1"/>
    </source>
</evidence>
<dbReference type="RefSeq" id="XP_013246262.1">
    <property type="nucleotide sequence ID" value="XM_013390808.1"/>
</dbReference>
<dbReference type="AlphaFoldDB" id="A0A066WLG0"/>
<sequence length="162" mass="17202">MIAAAAAAALAPKPCLSASRSAPSPEASSSTSSAACEASTWTASSPATSAPLCLRGSHHICRPLHPRRFRWRQHPHRYHHHAQVSAHSDCFYLLTLEAGAARHGSLAKTWLTPLDDCTLTRTASACSRCGHQRPEIAACPLVACMSGSCGWAPNGSRFCPRC</sequence>
<evidence type="ECO:0000313" key="2">
    <source>
        <dbReference type="Proteomes" id="UP000027361"/>
    </source>
</evidence>
<name>A0A066WLG0_TILAU</name>
<dbReference type="HOGENOM" id="CLU_1636595_0_0_1"/>
<dbReference type="Proteomes" id="UP000027361">
    <property type="component" value="Unassembled WGS sequence"/>
</dbReference>
<protein>
    <submittedName>
        <fullName evidence="1">Uncharacterized protein</fullName>
    </submittedName>
</protein>
<dbReference type="InParanoid" id="A0A066WLG0"/>